<organism evidence="2 3">
    <name type="scientific">Pectobacterium betavasculorum</name>
    <dbReference type="NCBI Taxonomy" id="55207"/>
    <lineage>
        <taxon>Bacteria</taxon>
        <taxon>Pseudomonadati</taxon>
        <taxon>Pseudomonadota</taxon>
        <taxon>Gammaproteobacteria</taxon>
        <taxon>Enterobacterales</taxon>
        <taxon>Pectobacteriaceae</taxon>
        <taxon>Pectobacterium</taxon>
    </lineage>
</organism>
<dbReference type="RefSeq" id="WP_039324721.1">
    <property type="nucleotide sequence ID" value="NZ_JQHM01000005.1"/>
</dbReference>
<dbReference type="InterPro" id="IPR052534">
    <property type="entry name" value="Extracell_DNA_Util/SecSys_Comp"/>
</dbReference>
<dbReference type="EMBL" id="JQHM01000005">
    <property type="protein sequence ID" value="KFX04415.1"/>
    <property type="molecule type" value="Genomic_DNA"/>
</dbReference>
<protein>
    <submittedName>
        <fullName evidence="2">Fimbrial protein</fullName>
    </submittedName>
</protein>
<feature type="transmembrane region" description="Helical" evidence="1">
    <location>
        <begin position="21"/>
        <end position="43"/>
    </location>
</feature>
<evidence type="ECO:0000313" key="2">
    <source>
        <dbReference type="EMBL" id="KFX04415.1"/>
    </source>
</evidence>
<name>A0A093RNN0_9GAMM</name>
<dbReference type="AlphaFoldDB" id="A0A093RNN0"/>
<keyword evidence="1" id="KW-1133">Transmembrane helix</keyword>
<evidence type="ECO:0000313" key="3">
    <source>
        <dbReference type="Proteomes" id="UP000032874"/>
    </source>
</evidence>
<reference evidence="2 3" key="1">
    <citation type="submission" date="2014-08" db="EMBL/GenBank/DDBJ databases">
        <title>Genome sequences of NCPPB Pectobacterium isolates.</title>
        <authorList>
            <person name="Glover R.H."/>
            <person name="Sapp M."/>
            <person name="Elphinstone J."/>
        </authorList>
    </citation>
    <scope>NUCLEOTIDE SEQUENCE [LARGE SCALE GENOMIC DNA]</scope>
    <source>
        <strain evidence="2 3">NCPPB 2795</strain>
    </source>
</reference>
<keyword evidence="1" id="KW-0812">Transmembrane</keyword>
<dbReference type="eggNOG" id="COG3166">
    <property type="taxonomic scope" value="Bacteria"/>
</dbReference>
<gene>
    <name evidence="2" type="ORF">KP22_13745</name>
</gene>
<dbReference type="PANTHER" id="PTHR40278:SF1">
    <property type="entry name" value="DNA UTILIZATION PROTEIN HOFN"/>
    <property type="match status" value="1"/>
</dbReference>
<accession>A0A093RNN0</accession>
<dbReference type="Proteomes" id="UP000032874">
    <property type="component" value="Unassembled WGS sequence"/>
</dbReference>
<dbReference type="Pfam" id="PF05137">
    <property type="entry name" value="PilN"/>
    <property type="match status" value="1"/>
</dbReference>
<dbReference type="STRING" id="55207.KP22_13745"/>
<dbReference type="PANTHER" id="PTHR40278">
    <property type="entry name" value="DNA UTILIZATION PROTEIN HOFN"/>
    <property type="match status" value="1"/>
</dbReference>
<evidence type="ECO:0000256" key="1">
    <source>
        <dbReference type="SAM" id="Phobius"/>
    </source>
</evidence>
<comment type="caution">
    <text evidence="2">The sequence shown here is derived from an EMBL/GenBank/DDBJ whole genome shotgun (WGS) entry which is preliminary data.</text>
</comment>
<keyword evidence="1" id="KW-0472">Membrane</keyword>
<proteinExistence type="predicted"/>
<sequence>MLLINLLPWRKTQMRQRARCWLVLLWLQTGLMFCLIAAVYLLWQHRQQRAQDVLNAEVAQQQQLTTLYQQTHQARETLRRYQVQERAEAIVQHDNRRNFHLLDQLAGMMPARLWLTELTDRGSHLLLSGVSENYHDIIMLQHALLRHVSVERVQLLYTSRERGANTGLRFSFQADWRGSSVSSAGGNHD</sequence>
<dbReference type="InterPro" id="IPR007813">
    <property type="entry name" value="PilN"/>
</dbReference>